<dbReference type="EMBL" id="JACOQG010000007">
    <property type="protein sequence ID" value="MBC5779223.1"/>
    <property type="molecule type" value="Genomic_DNA"/>
</dbReference>
<evidence type="ECO:0000313" key="2">
    <source>
        <dbReference type="Proteomes" id="UP000649826"/>
    </source>
</evidence>
<dbReference type="InterPro" id="IPR009665">
    <property type="entry name" value="YyaC"/>
</dbReference>
<comment type="caution">
    <text evidence="1">The sequence shown here is derived from an EMBL/GenBank/DDBJ whole genome shotgun (WGS) entry which is preliminary data.</text>
</comment>
<organism evidence="1 2">
    <name type="scientific">Blautia difficilis</name>
    <dbReference type="NCBI Taxonomy" id="2763027"/>
    <lineage>
        <taxon>Bacteria</taxon>
        <taxon>Bacillati</taxon>
        <taxon>Bacillota</taxon>
        <taxon>Clostridia</taxon>
        <taxon>Lachnospirales</taxon>
        <taxon>Lachnospiraceae</taxon>
        <taxon>Blautia</taxon>
    </lineage>
</organism>
<evidence type="ECO:0000313" key="1">
    <source>
        <dbReference type="EMBL" id="MBC5779223.1"/>
    </source>
</evidence>
<dbReference type="GO" id="GO:0008233">
    <property type="term" value="F:peptidase activity"/>
    <property type="evidence" value="ECO:0007669"/>
    <property type="project" value="UniProtKB-KW"/>
</dbReference>
<dbReference type="NCBIfam" id="TIGR02841">
    <property type="entry name" value="spore_YyaC"/>
    <property type="match status" value="1"/>
</dbReference>
<accession>A0ABR7IHD1</accession>
<dbReference type="GO" id="GO:0006508">
    <property type="term" value="P:proteolysis"/>
    <property type="evidence" value="ECO:0007669"/>
    <property type="project" value="UniProtKB-KW"/>
</dbReference>
<reference evidence="1 2" key="1">
    <citation type="submission" date="2020-08" db="EMBL/GenBank/DDBJ databases">
        <title>Genome public.</title>
        <authorList>
            <person name="Liu C."/>
            <person name="Sun Q."/>
        </authorList>
    </citation>
    <scope>NUCLEOTIDE SEQUENCE [LARGE SCALE GENOMIC DNA]</scope>
    <source>
        <strain evidence="1 2">M29</strain>
    </source>
</reference>
<dbReference type="SUPFAM" id="SSF53163">
    <property type="entry name" value="HybD-like"/>
    <property type="match status" value="1"/>
</dbReference>
<dbReference type="Proteomes" id="UP000649826">
    <property type="component" value="Unassembled WGS sequence"/>
</dbReference>
<dbReference type="RefSeq" id="WP_186994582.1">
    <property type="nucleotide sequence ID" value="NZ_JACOQG010000007.1"/>
</dbReference>
<keyword evidence="1" id="KW-0645">Protease</keyword>
<proteinExistence type="predicted"/>
<gene>
    <name evidence="1" type="primary">yyaC</name>
    <name evidence="1" type="ORF">H8Z82_06050</name>
</gene>
<dbReference type="Pfam" id="PF06866">
    <property type="entry name" value="DUF1256"/>
    <property type="match status" value="1"/>
</dbReference>
<protein>
    <submittedName>
        <fullName evidence="1">Spore protease YyaC</fullName>
    </submittedName>
</protein>
<sequence length="181" mass="19740">MVFYVNSQKKESSSEIAFLLRKCILHHPGPWSELVFLCIGSDRVTGDCLGPYIGHQLSQKEIHGVYVYGTLYHPVHALNLEKASDFIHTHHPQGLVIAIDASLGKKKHLGYVTIADGALYPGAGVQKELPPVGDIHITGIVNIAGMLEQLTLQTTRLSTVISLADTITQGILNYTNSLICL</sequence>
<dbReference type="InterPro" id="IPR023430">
    <property type="entry name" value="Pept_HybD-like_dom_sf"/>
</dbReference>
<keyword evidence="2" id="KW-1185">Reference proteome</keyword>
<keyword evidence="1" id="KW-0378">Hydrolase</keyword>
<name>A0ABR7IHD1_9FIRM</name>